<dbReference type="SUPFAM" id="SSF48498">
    <property type="entry name" value="Tetracyclin repressor-like, C-terminal domain"/>
    <property type="match status" value="1"/>
</dbReference>
<dbReference type="Pfam" id="PF00440">
    <property type="entry name" value="TetR_N"/>
    <property type="match status" value="1"/>
</dbReference>
<dbReference type="AlphaFoldDB" id="A0A7W7T168"/>
<dbReference type="GO" id="GO:0000976">
    <property type="term" value="F:transcription cis-regulatory region binding"/>
    <property type="evidence" value="ECO:0007669"/>
    <property type="project" value="TreeGrafter"/>
</dbReference>
<reference evidence="5 6" key="1">
    <citation type="submission" date="2020-08" db="EMBL/GenBank/DDBJ databases">
        <title>Sequencing the genomes of 1000 actinobacteria strains.</title>
        <authorList>
            <person name="Klenk H.-P."/>
        </authorList>
    </citation>
    <scope>NUCLEOTIDE SEQUENCE [LARGE SCALE GENOMIC DNA]</scope>
    <source>
        <strain evidence="5 6">DSM 45084</strain>
    </source>
</reference>
<accession>A0A7W7T168</accession>
<protein>
    <submittedName>
        <fullName evidence="5">AcrR family transcriptional regulator</fullName>
    </submittedName>
</protein>
<dbReference type="PANTHER" id="PTHR30055:SF235">
    <property type="entry name" value="TRANSCRIPTIONAL REGULATORY PROTEIN"/>
    <property type="match status" value="1"/>
</dbReference>
<dbReference type="InterPro" id="IPR036271">
    <property type="entry name" value="Tet_transcr_reg_TetR-rel_C_sf"/>
</dbReference>
<dbReference type="PANTHER" id="PTHR30055">
    <property type="entry name" value="HTH-TYPE TRANSCRIPTIONAL REGULATOR RUTR"/>
    <property type="match status" value="1"/>
</dbReference>
<dbReference type="PRINTS" id="PR00455">
    <property type="entry name" value="HTHTETR"/>
</dbReference>
<evidence type="ECO:0000256" key="3">
    <source>
        <dbReference type="SAM" id="MobiDB-lite"/>
    </source>
</evidence>
<keyword evidence="1 2" id="KW-0238">DNA-binding</keyword>
<proteinExistence type="predicted"/>
<dbReference type="RefSeq" id="WP_184667023.1">
    <property type="nucleotide sequence ID" value="NZ_BAABAI010000023.1"/>
</dbReference>
<dbReference type="InterPro" id="IPR041678">
    <property type="entry name" value="TetR_C_16"/>
</dbReference>
<name>A0A7W7T168_9PSEU</name>
<feature type="domain" description="HTH tetR-type" evidence="4">
    <location>
        <begin position="20"/>
        <end position="80"/>
    </location>
</feature>
<evidence type="ECO:0000256" key="1">
    <source>
        <dbReference type="ARBA" id="ARBA00023125"/>
    </source>
</evidence>
<dbReference type="SUPFAM" id="SSF46689">
    <property type="entry name" value="Homeodomain-like"/>
    <property type="match status" value="1"/>
</dbReference>
<gene>
    <name evidence="5" type="ORF">F4559_001526</name>
</gene>
<feature type="DNA-binding region" description="H-T-H motif" evidence="2">
    <location>
        <begin position="43"/>
        <end position="62"/>
    </location>
</feature>
<dbReference type="Gene3D" id="1.10.10.60">
    <property type="entry name" value="Homeodomain-like"/>
    <property type="match status" value="1"/>
</dbReference>
<dbReference type="EMBL" id="JACHJS010000001">
    <property type="protein sequence ID" value="MBB4964167.1"/>
    <property type="molecule type" value="Genomic_DNA"/>
</dbReference>
<dbReference type="Pfam" id="PF17920">
    <property type="entry name" value="TetR_C_16"/>
    <property type="match status" value="1"/>
</dbReference>
<dbReference type="InterPro" id="IPR050109">
    <property type="entry name" value="HTH-type_TetR-like_transc_reg"/>
</dbReference>
<evidence type="ECO:0000313" key="6">
    <source>
        <dbReference type="Proteomes" id="UP000542674"/>
    </source>
</evidence>
<dbReference type="Proteomes" id="UP000542674">
    <property type="component" value="Unassembled WGS sequence"/>
</dbReference>
<dbReference type="GO" id="GO:0003700">
    <property type="term" value="F:DNA-binding transcription factor activity"/>
    <property type="evidence" value="ECO:0007669"/>
    <property type="project" value="TreeGrafter"/>
</dbReference>
<dbReference type="InterPro" id="IPR001647">
    <property type="entry name" value="HTH_TetR"/>
</dbReference>
<keyword evidence="6" id="KW-1185">Reference proteome</keyword>
<evidence type="ECO:0000256" key="2">
    <source>
        <dbReference type="PROSITE-ProRule" id="PRU00335"/>
    </source>
</evidence>
<dbReference type="Gene3D" id="1.10.357.10">
    <property type="entry name" value="Tetracycline Repressor, domain 2"/>
    <property type="match status" value="1"/>
</dbReference>
<comment type="caution">
    <text evidence="5">The sequence shown here is derived from an EMBL/GenBank/DDBJ whole genome shotgun (WGS) entry which is preliminary data.</text>
</comment>
<dbReference type="PROSITE" id="PS50977">
    <property type="entry name" value="HTH_TETR_2"/>
    <property type="match status" value="1"/>
</dbReference>
<evidence type="ECO:0000259" key="4">
    <source>
        <dbReference type="PROSITE" id="PS50977"/>
    </source>
</evidence>
<feature type="region of interest" description="Disordered" evidence="3">
    <location>
        <begin position="1"/>
        <end position="20"/>
    </location>
</feature>
<evidence type="ECO:0000313" key="5">
    <source>
        <dbReference type="EMBL" id="MBB4964167.1"/>
    </source>
</evidence>
<sequence length="204" mass="22074">MSEPEPPSAPRRRGRRTGGEDTKAALLTAAREVFVERGYEHATVRAIASRAGVDAAMVNHWFGGKEGLFAKAVLQVPFDPSAIIARLIDGPADALGERVVRTFLSVWDATDGGQFSALVRSVTSHDGVATALREFFVNTLIGRVLAAIDADHRELRATLIATQIFGMGIVRYVVRFEPFASIDAETLVRAIAPNLQRYLTGDLG</sequence>
<dbReference type="InterPro" id="IPR009057">
    <property type="entry name" value="Homeodomain-like_sf"/>
</dbReference>
<organism evidence="5 6">
    <name type="scientific">Saccharothrix violaceirubra</name>
    <dbReference type="NCBI Taxonomy" id="413306"/>
    <lineage>
        <taxon>Bacteria</taxon>
        <taxon>Bacillati</taxon>
        <taxon>Actinomycetota</taxon>
        <taxon>Actinomycetes</taxon>
        <taxon>Pseudonocardiales</taxon>
        <taxon>Pseudonocardiaceae</taxon>
        <taxon>Saccharothrix</taxon>
    </lineage>
</organism>